<accession>A0A563VX16</accession>
<keyword evidence="9" id="KW-0175">Coiled coil</keyword>
<organism evidence="12 13">
    <name type="scientific">Hyella patelloides LEGE 07179</name>
    <dbReference type="NCBI Taxonomy" id="945734"/>
    <lineage>
        <taxon>Bacteria</taxon>
        <taxon>Bacillati</taxon>
        <taxon>Cyanobacteriota</taxon>
        <taxon>Cyanophyceae</taxon>
        <taxon>Pleurocapsales</taxon>
        <taxon>Hyellaceae</taxon>
        <taxon>Hyella</taxon>
    </lineage>
</organism>
<evidence type="ECO:0000256" key="6">
    <source>
        <dbReference type="ARBA" id="ARBA00022840"/>
    </source>
</evidence>
<evidence type="ECO:0000256" key="7">
    <source>
        <dbReference type="ARBA" id="ARBA00023137"/>
    </source>
</evidence>
<dbReference type="Gene3D" id="3.40.50.300">
    <property type="entry name" value="P-loop containing nucleotide triphosphate hydrolases"/>
    <property type="match status" value="1"/>
</dbReference>
<dbReference type="PANTHER" id="PTHR32309">
    <property type="entry name" value="TYROSINE-PROTEIN KINASE"/>
    <property type="match status" value="1"/>
</dbReference>
<name>A0A563VX16_9CYAN</name>
<feature type="domain" description="AAA" evidence="11">
    <location>
        <begin position="551"/>
        <end position="684"/>
    </location>
</feature>
<dbReference type="CDD" id="cd05387">
    <property type="entry name" value="BY-kinase"/>
    <property type="match status" value="1"/>
</dbReference>
<evidence type="ECO:0000256" key="2">
    <source>
        <dbReference type="ARBA" id="ARBA00011903"/>
    </source>
</evidence>
<dbReference type="GO" id="GO:0004715">
    <property type="term" value="F:non-membrane spanning protein tyrosine kinase activity"/>
    <property type="evidence" value="ECO:0007669"/>
    <property type="project" value="UniProtKB-EC"/>
</dbReference>
<keyword evidence="5" id="KW-0418">Kinase</keyword>
<dbReference type="EC" id="2.7.10.2" evidence="2"/>
<dbReference type="SUPFAM" id="SSF52540">
    <property type="entry name" value="P-loop containing nucleoside triphosphate hydrolases"/>
    <property type="match status" value="1"/>
</dbReference>
<keyword evidence="10" id="KW-1133">Transmembrane helix</keyword>
<sequence length="739" mass="83040">MEQRIENYMNQNVYDLDNSTELGYGEIFSIFWRRRSYFIGICGGVLACMIPLVLTQKPVYRSSMQMLVEPNYEDKDNRGDFDPIESSIEIDYATQLNLMRSSQLLGRAVVKLRPSYPDITTEEIQNYLVVSQVREQEDKKEVGTKIFQAVYKDEDAEKTQRVLEAIQEVYLEYNLEQQDKRLREGLSFINQEIPEVRQKLTNAERNLEVMLTRYNLIAPQTEAIDISKLLTNTRQQREELKAQYKQTQSKYESLEQQLATTGNVDSVDSRLSLSSRYQNLLNELQRIDIELETQRSRFTDSNPIVQGLLTERRQKQQLLEKEAGNILGSTNLQVSSSDNLESRGQLDSSNLELAEALASTRNELIGLESRERSLALTEQKLKEKLNQFPDLIAQYNSLEQEVAVHQATLKKLLESRQEIGIVINRGGFSWEIIEPPQQGLQISPNITQDLVLGGIVSVFLGAVSVVIMEASDNKIRVSRQLQEKVNFPLLGTTPGLSKIKDSQFSVRLPFFSGNDQETIPLQVIEWLPFRESLDLVYENIQLMSQNSLINSIAITSSIAGEGKSTITLGLALSAARRRKKVLVIDGDLRCPTLHEKLDISNGVGLSDLLDGVTSVPTVQEISRAGSTISVLTSGSATSDPVKLLSSGRLQNLIAHFEKTYDLVLIDTPPAIGMVDAIKIASSCSGTVVVARLEKANFAELMETYGLLGRINVLGMVANDSREVQQRYAKNKRYLPSAEV</sequence>
<keyword evidence="3" id="KW-0808">Transferase</keyword>
<keyword evidence="10" id="KW-0472">Membrane</keyword>
<dbReference type="AlphaFoldDB" id="A0A563VX16"/>
<keyword evidence="13" id="KW-1185">Reference proteome</keyword>
<comment type="similarity">
    <text evidence="1">Belongs to the CpsD/CapB family.</text>
</comment>
<proteinExistence type="inferred from homology"/>
<dbReference type="InterPro" id="IPR050445">
    <property type="entry name" value="Bact_polysacc_biosynth/exp"/>
</dbReference>
<dbReference type="GO" id="GO:0005524">
    <property type="term" value="F:ATP binding"/>
    <property type="evidence" value="ECO:0007669"/>
    <property type="project" value="UniProtKB-KW"/>
</dbReference>
<evidence type="ECO:0000256" key="3">
    <source>
        <dbReference type="ARBA" id="ARBA00022679"/>
    </source>
</evidence>
<dbReference type="Proteomes" id="UP000320055">
    <property type="component" value="Unassembled WGS sequence"/>
</dbReference>
<dbReference type="InterPro" id="IPR027417">
    <property type="entry name" value="P-loop_NTPase"/>
</dbReference>
<feature type="coiled-coil region" evidence="9">
    <location>
        <begin position="230"/>
        <end position="297"/>
    </location>
</feature>
<dbReference type="EMBL" id="CAACVJ010000323">
    <property type="protein sequence ID" value="VEP15935.1"/>
    <property type="molecule type" value="Genomic_DNA"/>
</dbReference>
<protein>
    <recommendedName>
        <fullName evidence="2">non-specific protein-tyrosine kinase</fullName>
        <ecNumber evidence="2">2.7.10.2</ecNumber>
    </recommendedName>
</protein>
<reference evidence="12 13" key="1">
    <citation type="submission" date="2019-01" db="EMBL/GenBank/DDBJ databases">
        <authorList>
            <person name="Brito A."/>
        </authorList>
    </citation>
    <scope>NUCLEOTIDE SEQUENCE [LARGE SCALE GENOMIC DNA]</scope>
    <source>
        <strain evidence="12">1</strain>
    </source>
</reference>
<keyword evidence="4" id="KW-0547">Nucleotide-binding</keyword>
<evidence type="ECO:0000259" key="11">
    <source>
        <dbReference type="Pfam" id="PF13614"/>
    </source>
</evidence>
<dbReference type="NCBIfam" id="TIGR01007">
    <property type="entry name" value="eps_fam"/>
    <property type="match status" value="1"/>
</dbReference>
<evidence type="ECO:0000256" key="5">
    <source>
        <dbReference type="ARBA" id="ARBA00022777"/>
    </source>
</evidence>
<keyword evidence="10" id="KW-0812">Transmembrane</keyword>
<dbReference type="InterPro" id="IPR025669">
    <property type="entry name" value="AAA_dom"/>
</dbReference>
<comment type="catalytic activity">
    <reaction evidence="8">
        <text>L-tyrosyl-[protein] + ATP = O-phospho-L-tyrosyl-[protein] + ADP + H(+)</text>
        <dbReference type="Rhea" id="RHEA:10596"/>
        <dbReference type="Rhea" id="RHEA-COMP:10136"/>
        <dbReference type="Rhea" id="RHEA-COMP:20101"/>
        <dbReference type="ChEBI" id="CHEBI:15378"/>
        <dbReference type="ChEBI" id="CHEBI:30616"/>
        <dbReference type="ChEBI" id="CHEBI:46858"/>
        <dbReference type="ChEBI" id="CHEBI:61978"/>
        <dbReference type="ChEBI" id="CHEBI:456216"/>
        <dbReference type="EC" id="2.7.10.2"/>
    </reaction>
</comment>
<evidence type="ECO:0000256" key="4">
    <source>
        <dbReference type="ARBA" id="ARBA00022741"/>
    </source>
</evidence>
<evidence type="ECO:0000256" key="1">
    <source>
        <dbReference type="ARBA" id="ARBA00007316"/>
    </source>
</evidence>
<feature type="transmembrane region" description="Helical" evidence="10">
    <location>
        <begin position="37"/>
        <end position="54"/>
    </location>
</feature>
<dbReference type="Pfam" id="PF13614">
    <property type="entry name" value="AAA_31"/>
    <property type="match status" value="1"/>
</dbReference>
<evidence type="ECO:0000313" key="12">
    <source>
        <dbReference type="EMBL" id="VEP15935.1"/>
    </source>
</evidence>
<dbReference type="OrthoDB" id="580971at2"/>
<evidence type="ECO:0000256" key="9">
    <source>
        <dbReference type="SAM" id="Coils"/>
    </source>
</evidence>
<dbReference type="InterPro" id="IPR005702">
    <property type="entry name" value="Wzc-like_C"/>
</dbReference>
<gene>
    <name evidence="12" type="ORF">H1P_390003</name>
</gene>
<evidence type="ECO:0000313" key="13">
    <source>
        <dbReference type="Proteomes" id="UP000320055"/>
    </source>
</evidence>
<evidence type="ECO:0000256" key="8">
    <source>
        <dbReference type="ARBA" id="ARBA00051245"/>
    </source>
</evidence>
<dbReference type="GO" id="GO:0005886">
    <property type="term" value="C:plasma membrane"/>
    <property type="evidence" value="ECO:0007669"/>
    <property type="project" value="TreeGrafter"/>
</dbReference>
<feature type="coiled-coil region" evidence="9">
    <location>
        <begin position="367"/>
        <end position="415"/>
    </location>
</feature>
<dbReference type="PANTHER" id="PTHR32309:SF13">
    <property type="entry name" value="FERRIC ENTEROBACTIN TRANSPORT PROTEIN FEPE"/>
    <property type="match status" value="1"/>
</dbReference>
<keyword evidence="7" id="KW-0829">Tyrosine-protein kinase</keyword>
<evidence type="ECO:0000256" key="10">
    <source>
        <dbReference type="SAM" id="Phobius"/>
    </source>
</evidence>
<keyword evidence="6" id="KW-0067">ATP-binding</keyword>